<evidence type="ECO:0000313" key="2">
    <source>
        <dbReference type="Proteomes" id="UP000805649"/>
    </source>
</evidence>
<organism evidence="1 2">
    <name type="scientific">Colletotrichum truncatum</name>
    <name type="common">Anthracnose fungus</name>
    <name type="synonym">Colletotrichum capsici</name>
    <dbReference type="NCBI Taxonomy" id="5467"/>
    <lineage>
        <taxon>Eukaryota</taxon>
        <taxon>Fungi</taxon>
        <taxon>Dikarya</taxon>
        <taxon>Ascomycota</taxon>
        <taxon>Pezizomycotina</taxon>
        <taxon>Sordariomycetes</taxon>
        <taxon>Hypocreomycetidae</taxon>
        <taxon>Glomerellales</taxon>
        <taxon>Glomerellaceae</taxon>
        <taxon>Colletotrichum</taxon>
        <taxon>Colletotrichum truncatum species complex</taxon>
    </lineage>
</organism>
<reference evidence="1 2" key="1">
    <citation type="journal article" date="2020" name="Phytopathology">
        <title>Genome Sequence Resources of Colletotrichum truncatum, C. plurivorum, C. musicola, and C. sojae: Four Species Pathogenic to Soybean (Glycine max).</title>
        <authorList>
            <person name="Rogerio F."/>
            <person name="Boufleur T.R."/>
            <person name="Ciampi-Guillardi M."/>
            <person name="Sukno S.A."/>
            <person name="Thon M.R."/>
            <person name="Massola Junior N.S."/>
            <person name="Baroncelli R."/>
        </authorList>
    </citation>
    <scope>NUCLEOTIDE SEQUENCE [LARGE SCALE GENOMIC DNA]</scope>
    <source>
        <strain evidence="1 2">CMES1059</strain>
    </source>
</reference>
<protein>
    <submittedName>
        <fullName evidence="1">Serine/threonine-protein kinase SRPK3</fullName>
    </submittedName>
</protein>
<keyword evidence="1" id="KW-0418">Kinase</keyword>
<dbReference type="EMBL" id="VUJX02000002">
    <property type="protein sequence ID" value="KAL0940234.1"/>
    <property type="molecule type" value="Genomic_DNA"/>
</dbReference>
<accession>A0ACC3Z837</accession>
<keyword evidence="1" id="KW-0808">Transferase</keyword>
<gene>
    <name evidence="1" type="ORF">CTRU02_202997</name>
</gene>
<name>A0ACC3Z837_COLTU</name>
<comment type="caution">
    <text evidence="1">The sequence shown here is derived from an EMBL/GenBank/DDBJ whole genome shotgun (WGS) entry which is preliminary data.</text>
</comment>
<proteinExistence type="predicted"/>
<evidence type="ECO:0000313" key="1">
    <source>
        <dbReference type="EMBL" id="KAL0940234.1"/>
    </source>
</evidence>
<dbReference type="Proteomes" id="UP000805649">
    <property type="component" value="Unassembled WGS sequence"/>
</dbReference>
<sequence length="452" mass="50646">MSSPPLTPPSKDPTSERNYRFQQTGTPCEWAESYRPGGFHPVHLGDIFNGRYEAIRKLGNGSFGTVWLAHDGAASRYVALKIEVSTRRKPNELGIQQLLAKRASEDPGSRHVVNLLDSFYQDGPNGSHLCLVFEPMGPSLSSVLNAPVEIYDPLNPPVRRFEMAKTKRILRQVLLGLRFLHDSGVVHGDLQSGNVLFALQDLSRFGREALKQKTDKSRIDPVQRIDGKLDKWAPRYLVVSEPLSEYALSGSDEVVKLSDLGEDRRYSGIITSPGNDSEKKSIGTGIDTWSFGCLVFELITGVALFQIPPFGLSDEAVKDTHLIQMTDILGPLPDDLLENWPARSKYYGPEGERLDARPRDFDEDESDGDDVSDHEDIEEEFDDEEDFDFDMGNRGPPMVYDSLEKLINTHKPAGVNDEEEKQIIGLLRSIFHYNSDKRPSVAVLLQNCWINS</sequence>
<keyword evidence="2" id="KW-1185">Reference proteome</keyword>